<protein>
    <submittedName>
        <fullName evidence="3">Uncharacterized protein</fullName>
    </submittedName>
</protein>
<accession>A0A059AXU1</accession>
<dbReference type="GO" id="GO:0006355">
    <property type="term" value="P:regulation of DNA-templated transcription"/>
    <property type="evidence" value="ECO:0000318"/>
    <property type="project" value="GO_Central"/>
</dbReference>
<dbReference type="AlphaFoldDB" id="A0A059AXU1"/>
<evidence type="ECO:0000256" key="2">
    <source>
        <dbReference type="SAM" id="MobiDB-lite"/>
    </source>
</evidence>
<gene>
    <name evidence="3" type="ORF">EUGRSUZ_H01113</name>
</gene>
<dbReference type="PANTHER" id="PTHR47214">
    <property type="entry name" value="PROTEIN ROUGH SHEATH 2 HOMOLOG"/>
    <property type="match status" value="1"/>
</dbReference>
<name>A0A059AXU1_EUCGR</name>
<dbReference type="GO" id="GO:0000793">
    <property type="term" value="C:condensed chromosome"/>
    <property type="evidence" value="ECO:0000318"/>
    <property type="project" value="GO_Central"/>
</dbReference>
<reference evidence="3" key="1">
    <citation type="submission" date="2013-07" db="EMBL/GenBank/DDBJ databases">
        <title>The genome of Eucalyptus grandis.</title>
        <authorList>
            <person name="Schmutz J."/>
            <person name="Hayes R."/>
            <person name="Myburg A."/>
            <person name="Tuskan G."/>
            <person name="Grattapaglia D."/>
            <person name="Rokhsar D.S."/>
        </authorList>
    </citation>
    <scope>NUCLEOTIDE SEQUENCE</scope>
    <source>
        <tissue evidence="3">Leaf extractions</tissue>
    </source>
</reference>
<dbReference type="KEGG" id="egr:104456756"/>
<dbReference type="STRING" id="71139.A0A059AXU1"/>
<dbReference type="PANTHER" id="PTHR47214:SF3">
    <property type="entry name" value="TRANSCRIPTION FACTOR AS1"/>
    <property type="match status" value="1"/>
</dbReference>
<dbReference type="EMBL" id="KK198760">
    <property type="protein sequence ID" value="KCW58436.1"/>
    <property type="molecule type" value="Genomic_DNA"/>
</dbReference>
<dbReference type="OrthoDB" id="2143914at2759"/>
<dbReference type="InterPro" id="IPR052844">
    <property type="entry name" value="Leaf_Dev_Regulator"/>
</dbReference>
<dbReference type="GO" id="GO:0005634">
    <property type="term" value="C:nucleus"/>
    <property type="evidence" value="ECO:0000318"/>
    <property type="project" value="GO_Central"/>
</dbReference>
<sequence>MATSNGGYLHANNNPPAPSPTLLPPWLSNSNENPTLRPPSPSVTLSLSPSTVAATPIPWLQPHASSLTLANSVSRGPGPASGENALFSELVECSRELEEVQRAMAAHRKEAAWGMRRTEMQLESERARRRREKVEEIEAKINALREEQKVSLERIEAEYREQLAGLRREAEAKEQKLADQWAGKHVRLSKFVEQIGYRPRIAEPSGR</sequence>
<dbReference type="GO" id="GO:0000976">
    <property type="term" value="F:transcription cis-regulatory region binding"/>
    <property type="evidence" value="ECO:0000318"/>
    <property type="project" value="GO_Central"/>
</dbReference>
<organism evidence="3">
    <name type="scientific">Eucalyptus grandis</name>
    <name type="common">Flooded gum</name>
    <dbReference type="NCBI Taxonomy" id="71139"/>
    <lineage>
        <taxon>Eukaryota</taxon>
        <taxon>Viridiplantae</taxon>
        <taxon>Streptophyta</taxon>
        <taxon>Embryophyta</taxon>
        <taxon>Tracheophyta</taxon>
        <taxon>Spermatophyta</taxon>
        <taxon>Magnoliopsida</taxon>
        <taxon>eudicotyledons</taxon>
        <taxon>Gunneridae</taxon>
        <taxon>Pentapetalae</taxon>
        <taxon>rosids</taxon>
        <taxon>malvids</taxon>
        <taxon>Myrtales</taxon>
        <taxon>Myrtaceae</taxon>
        <taxon>Myrtoideae</taxon>
        <taxon>Eucalypteae</taxon>
        <taxon>Eucalyptus</taxon>
    </lineage>
</organism>
<feature type="coiled-coil region" evidence="1">
    <location>
        <begin position="90"/>
        <end position="180"/>
    </location>
</feature>
<dbReference type="OMA" id="HKKETAW"/>
<dbReference type="InParanoid" id="A0A059AXU1"/>
<evidence type="ECO:0000256" key="1">
    <source>
        <dbReference type="SAM" id="Coils"/>
    </source>
</evidence>
<dbReference type="eggNOG" id="KOG0048">
    <property type="taxonomic scope" value="Eukaryota"/>
</dbReference>
<feature type="compositionally biased region" description="Low complexity" evidence="2">
    <location>
        <begin position="24"/>
        <end position="35"/>
    </location>
</feature>
<dbReference type="Gramene" id="KCW58436">
    <property type="protein sequence ID" value="KCW58436"/>
    <property type="gene ID" value="EUGRSUZ_H01113"/>
</dbReference>
<feature type="region of interest" description="Disordered" evidence="2">
    <location>
        <begin position="1"/>
        <end position="49"/>
    </location>
</feature>
<evidence type="ECO:0000313" key="3">
    <source>
        <dbReference type="EMBL" id="KCW58436.1"/>
    </source>
</evidence>
<keyword evidence="1" id="KW-0175">Coiled coil</keyword>
<proteinExistence type="predicted"/>